<accession>A0A2R6NF35</accession>
<feature type="region of interest" description="Disordered" evidence="1">
    <location>
        <begin position="83"/>
        <end position="107"/>
    </location>
</feature>
<dbReference type="Proteomes" id="UP000186601">
    <property type="component" value="Unassembled WGS sequence"/>
</dbReference>
<evidence type="ECO:0000313" key="3">
    <source>
        <dbReference type="Proteomes" id="UP000186601"/>
    </source>
</evidence>
<evidence type="ECO:0000313" key="2">
    <source>
        <dbReference type="EMBL" id="PSR70997.1"/>
    </source>
</evidence>
<comment type="caution">
    <text evidence="2">The sequence shown here is derived from an EMBL/GenBank/DDBJ whole genome shotgun (WGS) entry which is preliminary data.</text>
</comment>
<sequence>MDAPKIKPGMHIQVRRIQEPRSRWMSGELRGVIRARLDQRSAPSAMEYVDLDGNWLKWSRICVIDWADHVAGVAYREETKPYGRRDPRLDLTYGPGEDEEETPSPETLASIQCEIETVLRQYFGRR</sequence>
<protein>
    <submittedName>
        <fullName evidence="2">Uncharacterized protein</fullName>
    </submittedName>
</protein>
<reference evidence="2 3" key="1">
    <citation type="submission" date="2018-02" db="EMBL/GenBank/DDBJ databases">
        <title>Genome sequence of the basidiomycete white-rot fungus Phlebia centrifuga.</title>
        <authorList>
            <person name="Granchi Z."/>
            <person name="Peng M."/>
            <person name="de Vries R.P."/>
            <person name="Hilden K."/>
            <person name="Makela M.R."/>
            <person name="Grigoriev I."/>
            <person name="Riley R."/>
        </authorList>
    </citation>
    <scope>NUCLEOTIDE SEQUENCE [LARGE SCALE GENOMIC DNA]</scope>
    <source>
        <strain evidence="2 3">FBCC195</strain>
    </source>
</reference>
<name>A0A2R6NF35_9APHY</name>
<dbReference type="AlphaFoldDB" id="A0A2R6NF35"/>
<gene>
    <name evidence="2" type="ORF">PHLCEN_2v13101</name>
</gene>
<dbReference type="EMBL" id="MLYV02001297">
    <property type="protein sequence ID" value="PSR70997.1"/>
    <property type="molecule type" value="Genomic_DNA"/>
</dbReference>
<proteinExistence type="predicted"/>
<keyword evidence="3" id="KW-1185">Reference proteome</keyword>
<organism evidence="2 3">
    <name type="scientific">Hermanssonia centrifuga</name>
    <dbReference type="NCBI Taxonomy" id="98765"/>
    <lineage>
        <taxon>Eukaryota</taxon>
        <taxon>Fungi</taxon>
        <taxon>Dikarya</taxon>
        <taxon>Basidiomycota</taxon>
        <taxon>Agaricomycotina</taxon>
        <taxon>Agaricomycetes</taxon>
        <taxon>Polyporales</taxon>
        <taxon>Meruliaceae</taxon>
        <taxon>Hermanssonia</taxon>
    </lineage>
</organism>
<evidence type="ECO:0000256" key="1">
    <source>
        <dbReference type="SAM" id="MobiDB-lite"/>
    </source>
</evidence>